<dbReference type="InterPro" id="IPR045864">
    <property type="entry name" value="aa-tRNA-synth_II/BPL/LPL"/>
</dbReference>
<dbReference type="PROSITE" id="PS51733">
    <property type="entry name" value="BPL_LPL_CATALYTIC"/>
    <property type="match status" value="1"/>
</dbReference>
<protein>
    <submittedName>
        <fullName evidence="2">Unannotated protein</fullName>
    </submittedName>
</protein>
<reference evidence="2" key="1">
    <citation type="submission" date="2020-05" db="EMBL/GenBank/DDBJ databases">
        <authorList>
            <person name="Chiriac C."/>
            <person name="Salcher M."/>
            <person name="Ghai R."/>
            <person name="Kavagutti S V."/>
        </authorList>
    </citation>
    <scope>NUCLEOTIDE SEQUENCE</scope>
</reference>
<dbReference type="Gene3D" id="3.30.930.10">
    <property type="entry name" value="Bira Bifunctional Protein, Domain 2"/>
    <property type="match status" value="1"/>
</dbReference>
<dbReference type="PANTHER" id="PTHR10993">
    <property type="entry name" value="OCTANOYLTRANSFERASE"/>
    <property type="match status" value="1"/>
</dbReference>
<dbReference type="GO" id="GO:0009249">
    <property type="term" value="P:protein lipoylation"/>
    <property type="evidence" value="ECO:0007669"/>
    <property type="project" value="TreeGrafter"/>
</dbReference>
<gene>
    <name evidence="2" type="ORF">UFOPK3423_01071</name>
</gene>
<dbReference type="PANTHER" id="PTHR10993:SF7">
    <property type="entry name" value="LIPOYLTRANSFERASE 2, MITOCHONDRIAL-RELATED"/>
    <property type="match status" value="1"/>
</dbReference>
<dbReference type="SUPFAM" id="SSF55681">
    <property type="entry name" value="Class II aaRS and biotin synthetases"/>
    <property type="match status" value="1"/>
</dbReference>
<evidence type="ECO:0000313" key="2">
    <source>
        <dbReference type="EMBL" id="CAB4877319.1"/>
    </source>
</evidence>
<evidence type="ECO:0000259" key="1">
    <source>
        <dbReference type="PROSITE" id="PS51733"/>
    </source>
</evidence>
<dbReference type="InterPro" id="IPR004143">
    <property type="entry name" value="BPL_LPL_catalytic"/>
</dbReference>
<dbReference type="AlphaFoldDB" id="A0A6J7E9N2"/>
<sequence>MHVRQGVTAHGFAINVENDLTPFEWIVPCGLQVRMTSLATERGRQGGMACMRRRMAHAYAVEHGLRLRLVTAQALERALAAAALPA</sequence>
<name>A0A6J7E9N2_9ZZZZ</name>
<dbReference type="Pfam" id="PF21948">
    <property type="entry name" value="LplA-B_cat"/>
    <property type="match status" value="1"/>
</dbReference>
<organism evidence="2">
    <name type="scientific">freshwater metagenome</name>
    <dbReference type="NCBI Taxonomy" id="449393"/>
    <lineage>
        <taxon>unclassified sequences</taxon>
        <taxon>metagenomes</taxon>
        <taxon>ecological metagenomes</taxon>
    </lineage>
</organism>
<feature type="domain" description="BPL/LPL catalytic" evidence="1">
    <location>
        <begin position="1"/>
        <end position="67"/>
    </location>
</feature>
<dbReference type="EMBL" id="CAFBLQ010000117">
    <property type="protein sequence ID" value="CAB4877319.1"/>
    <property type="molecule type" value="Genomic_DNA"/>
</dbReference>
<accession>A0A6J7E9N2</accession>
<dbReference type="GO" id="GO:0033819">
    <property type="term" value="F:lipoyl(octanoyl) transferase activity"/>
    <property type="evidence" value="ECO:0007669"/>
    <property type="project" value="TreeGrafter"/>
</dbReference>
<proteinExistence type="predicted"/>